<keyword evidence="3" id="KW-1185">Reference proteome</keyword>
<evidence type="ECO:0008006" key="4">
    <source>
        <dbReference type="Google" id="ProtNLM"/>
    </source>
</evidence>
<dbReference type="Gene3D" id="1.20.5.170">
    <property type="match status" value="1"/>
</dbReference>
<comment type="caution">
    <text evidence="2">The sequence shown here is derived from an EMBL/GenBank/DDBJ whole genome shotgun (WGS) entry which is preliminary data.</text>
</comment>
<dbReference type="SUPFAM" id="SSF57959">
    <property type="entry name" value="Leucine zipper domain"/>
    <property type="match status" value="1"/>
</dbReference>
<feature type="region of interest" description="Disordered" evidence="1">
    <location>
        <begin position="328"/>
        <end position="381"/>
    </location>
</feature>
<dbReference type="CDD" id="cd14703">
    <property type="entry name" value="bZIP_plant_RF2"/>
    <property type="match status" value="1"/>
</dbReference>
<organism evidence="2 3">
    <name type="scientific">Eruca vesicaria subsp. sativa</name>
    <name type="common">Garden rocket</name>
    <name type="synonym">Eruca sativa</name>
    <dbReference type="NCBI Taxonomy" id="29727"/>
    <lineage>
        <taxon>Eukaryota</taxon>
        <taxon>Viridiplantae</taxon>
        <taxon>Streptophyta</taxon>
        <taxon>Embryophyta</taxon>
        <taxon>Tracheophyta</taxon>
        <taxon>Spermatophyta</taxon>
        <taxon>Magnoliopsida</taxon>
        <taxon>eudicotyledons</taxon>
        <taxon>Gunneridae</taxon>
        <taxon>Pentapetalae</taxon>
        <taxon>rosids</taxon>
        <taxon>malvids</taxon>
        <taxon>Brassicales</taxon>
        <taxon>Brassicaceae</taxon>
        <taxon>Brassiceae</taxon>
        <taxon>Eruca</taxon>
    </lineage>
</organism>
<dbReference type="Proteomes" id="UP001642260">
    <property type="component" value="Unassembled WGS sequence"/>
</dbReference>
<feature type="compositionally biased region" description="Low complexity" evidence="1">
    <location>
        <begin position="354"/>
        <end position="381"/>
    </location>
</feature>
<reference evidence="2 3" key="1">
    <citation type="submission" date="2022-03" db="EMBL/GenBank/DDBJ databases">
        <authorList>
            <person name="Macdonald S."/>
            <person name="Ahmed S."/>
            <person name="Newling K."/>
        </authorList>
    </citation>
    <scope>NUCLEOTIDE SEQUENCE [LARGE SCALE GENOMIC DNA]</scope>
</reference>
<dbReference type="PANTHER" id="PTHR46835">
    <property type="entry name" value="BASIC-LEUCINE ZIPPER (BZIP) TRANSCRIPTION FACTOR FAMILY PROTEIN-RELATED"/>
    <property type="match status" value="1"/>
</dbReference>
<proteinExistence type="predicted"/>
<protein>
    <recommendedName>
        <fullName evidence="4">BZIP domain-containing protein</fullName>
    </recommendedName>
</protein>
<name>A0ABC8L5D4_ERUVS</name>
<dbReference type="EMBL" id="CAKOAT010471820">
    <property type="protein sequence ID" value="CAH8377461.1"/>
    <property type="molecule type" value="Genomic_DNA"/>
</dbReference>
<feature type="compositionally biased region" description="Low complexity" evidence="1">
    <location>
        <begin position="328"/>
        <end position="339"/>
    </location>
</feature>
<dbReference type="GO" id="GO:0005634">
    <property type="term" value="C:nucleus"/>
    <property type="evidence" value="ECO:0007669"/>
    <property type="project" value="UniProtKB-ARBA"/>
</dbReference>
<dbReference type="InterPro" id="IPR046347">
    <property type="entry name" value="bZIP_sf"/>
</dbReference>
<feature type="region of interest" description="Disordered" evidence="1">
    <location>
        <begin position="41"/>
        <end position="70"/>
    </location>
</feature>
<accession>A0ABC8L5D4</accession>
<dbReference type="AlphaFoldDB" id="A0ABC8L5D4"/>
<evidence type="ECO:0000313" key="3">
    <source>
        <dbReference type="Proteomes" id="UP001642260"/>
    </source>
</evidence>
<dbReference type="InterPro" id="IPR044759">
    <property type="entry name" value="bZIP_RF2"/>
</dbReference>
<gene>
    <name evidence="2" type="ORF">ERUC_LOCUS32542</name>
</gene>
<sequence>MASSKGSQNVKDVMYPGKNALLPPKIPFPSVSAPYSEYIPLGSRHGHKLSDEKTHHHHHQRTSSESDLLEEPPLWLDDLLNEPESPVRKCGHRRSSSDSYAYLDMANAKNISLTLQNDFSYRNIGSSSSQRGGVHELDWNQNAQGAAAFYSDSNFLNQTNRQRDSLVAPPGARPSWLPFTRESVGGKHMGASSYMPQEATETKNYAKNLSHDAKKFSPEQKNSNAQPVTCDADNTRRAKQQFAQRSRVRKLQYISELERTVQALQAEGSKFSADLDFLNQRNLILSMENKALKQRLESIAQEKLIKQMEQELLEKEIGRLRALYQQQQQKQQQQQQNQQPAASHKRSTSKDLDSQFSSLSLNSKDSNSNRDSVSVQSQFHF</sequence>
<dbReference type="InterPro" id="IPR044797">
    <property type="entry name" value="At4g06598-like"/>
</dbReference>
<evidence type="ECO:0000313" key="2">
    <source>
        <dbReference type="EMBL" id="CAH8377461.1"/>
    </source>
</evidence>
<evidence type="ECO:0000256" key="1">
    <source>
        <dbReference type="SAM" id="MobiDB-lite"/>
    </source>
</evidence>
<dbReference type="PANTHER" id="PTHR46835:SF6">
    <property type="entry name" value="BZIP DOMAIN-CONTAINING PROTEIN"/>
    <property type="match status" value="1"/>
</dbReference>